<evidence type="ECO:0000256" key="6">
    <source>
        <dbReference type="ARBA" id="ARBA00023157"/>
    </source>
</evidence>
<reference evidence="11" key="1">
    <citation type="submission" date="2023-10" db="EMBL/GenBank/DDBJ databases">
        <title>Genome assembly of Pristionchus species.</title>
        <authorList>
            <person name="Yoshida K."/>
            <person name="Sommer R.J."/>
        </authorList>
    </citation>
    <scope>NUCLEOTIDE SEQUENCE</scope>
    <source>
        <strain evidence="11">RS0144</strain>
    </source>
</reference>
<feature type="non-terminal residue" evidence="11">
    <location>
        <position position="1"/>
    </location>
</feature>
<evidence type="ECO:0000256" key="1">
    <source>
        <dbReference type="ARBA" id="ARBA00022670"/>
    </source>
</evidence>
<accession>A0AAV5SDT4</accession>
<evidence type="ECO:0000256" key="9">
    <source>
        <dbReference type="SAM" id="MobiDB-lite"/>
    </source>
</evidence>
<comment type="caution">
    <text evidence="11">The sequence shown here is derived from an EMBL/GenBank/DDBJ whole genome shotgun (WGS) entry which is preliminary data.</text>
</comment>
<feature type="non-terminal residue" evidence="11">
    <location>
        <position position="439"/>
    </location>
</feature>
<keyword evidence="4 8" id="KW-0862">Zinc</keyword>
<evidence type="ECO:0000256" key="2">
    <source>
        <dbReference type="ARBA" id="ARBA00022723"/>
    </source>
</evidence>
<dbReference type="Gene3D" id="3.40.1620.60">
    <property type="match status" value="1"/>
</dbReference>
<dbReference type="Pfam" id="PF17771">
    <property type="entry name" value="ADAMTS_CR_2"/>
    <property type="match status" value="1"/>
</dbReference>
<dbReference type="InterPro" id="IPR001590">
    <property type="entry name" value="Peptidase_M12B"/>
</dbReference>
<feature type="region of interest" description="Disordered" evidence="9">
    <location>
        <begin position="127"/>
        <end position="152"/>
    </location>
</feature>
<organism evidence="11 12">
    <name type="scientific">Pristionchus entomophagus</name>
    <dbReference type="NCBI Taxonomy" id="358040"/>
    <lineage>
        <taxon>Eukaryota</taxon>
        <taxon>Metazoa</taxon>
        <taxon>Ecdysozoa</taxon>
        <taxon>Nematoda</taxon>
        <taxon>Chromadorea</taxon>
        <taxon>Rhabditida</taxon>
        <taxon>Rhabditina</taxon>
        <taxon>Diplogasteromorpha</taxon>
        <taxon>Diplogasteroidea</taxon>
        <taxon>Neodiplogasteridae</taxon>
        <taxon>Pristionchus</taxon>
    </lineage>
</organism>
<feature type="compositionally biased region" description="Polar residues" evidence="9">
    <location>
        <begin position="131"/>
        <end position="143"/>
    </location>
</feature>
<dbReference type="Pfam" id="PF01421">
    <property type="entry name" value="Reprolysin"/>
    <property type="match status" value="1"/>
</dbReference>
<evidence type="ECO:0000256" key="8">
    <source>
        <dbReference type="PROSITE-ProRule" id="PRU00276"/>
    </source>
</evidence>
<keyword evidence="5" id="KW-0482">Metalloprotease</keyword>
<feature type="binding site" evidence="8">
    <location>
        <position position="250"/>
    </location>
    <ligand>
        <name>Zn(2+)</name>
        <dbReference type="ChEBI" id="CHEBI:29105"/>
        <note>catalytic</note>
    </ligand>
</feature>
<feature type="domain" description="Peptidase M12B" evidence="10">
    <location>
        <begin position="170"/>
        <end position="305"/>
    </location>
</feature>
<protein>
    <recommendedName>
        <fullName evidence="10">Peptidase M12B domain-containing protein</fullName>
    </recommendedName>
</protein>
<dbReference type="InterPro" id="IPR041645">
    <property type="entry name" value="ADAMTS_CR_2"/>
</dbReference>
<dbReference type="Proteomes" id="UP001432027">
    <property type="component" value="Unassembled WGS sequence"/>
</dbReference>
<keyword evidence="3" id="KW-0378">Hydrolase</keyword>
<sequence>LLWLLLCLGVADSGVVFTRKEINKGVVFRKAHKLLLSEPDRPIYRDKLGIYLLFMADHSEYEAFLEMSGGSEDQAAHALNDYMRVLFEQLRRIFADFHESHSFELRMVGTFLASRRADCPLKNGLEDENSLNETLSGNGTLSEDFSDGFDESENGNTTDMSYSLSSATALSRLTNWIKINYDLLPVHDHAIMLTKFDLLTAAGDSATQGIAYVRQMCRPGESSSVIEDVGGMATAVIAAHELVHSLGAFHDGLEVESPDCPVYHNFLMSPSPRAGENAYKLSACSQNHIESFLKDPASWCVHKRLQVTPPLAPPPPPGTNFTTGQVCQIAFGPHYSVCPNPRQHSSAPLCQQQWCKDRSRKRFEPCETKPFLPALDGTPCGMGKWCHRGECIVDPNWATQCRDINGKTCKKYSKAKLKHYCGNADFAKLCCSSCMSIKS</sequence>
<gene>
    <name evidence="11" type="ORF">PENTCL1PPCAC_3403</name>
</gene>
<evidence type="ECO:0000256" key="7">
    <source>
        <dbReference type="ARBA" id="ARBA00023180"/>
    </source>
</evidence>
<evidence type="ECO:0000313" key="12">
    <source>
        <dbReference type="Proteomes" id="UP001432027"/>
    </source>
</evidence>
<evidence type="ECO:0000259" key="10">
    <source>
        <dbReference type="PROSITE" id="PS50215"/>
    </source>
</evidence>
<dbReference type="GO" id="GO:0004222">
    <property type="term" value="F:metalloendopeptidase activity"/>
    <property type="evidence" value="ECO:0007669"/>
    <property type="project" value="InterPro"/>
</dbReference>
<dbReference type="Gene3D" id="3.40.390.10">
    <property type="entry name" value="Collagenase (Catalytic Domain)"/>
    <property type="match status" value="1"/>
</dbReference>
<dbReference type="PROSITE" id="PS50215">
    <property type="entry name" value="ADAM_MEPRO"/>
    <property type="match status" value="1"/>
</dbReference>
<evidence type="ECO:0000313" key="11">
    <source>
        <dbReference type="EMBL" id="GMS81228.1"/>
    </source>
</evidence>
<dbReference type="GO" id="GO:0006508">
    <property type="term" value="P:proteolysis"/>
    <property type="evidence" value="ECO:0007669"/>
    <property type="project" value="UniProtKB-KW"/>
</dbReference>
<dbReference type="PANTHER" id="PTHR11905">
    <property type="entry name" value="ADAM A DISINTEGRIN AND METALLOPROTEASE DOMAIN"/>
    <property type="match status" value="1"/>
</dbReference>
<dbReference type="PANTHER" id="PTHR11905:SF159">
    <property type="entry name" value="ADAM METALLOPROTEASE"/>
    <property type="match status" value="1"/>
</dbReference>
<feature type="binding site" evidence="8">
    <location>
        <position position="244"/>
    </location>
    <ligand>
        <name>Zn(2+)</name>
        <dbReference type="ChEBI" id="CHEBI:29105"/>
        <note>catalytic</note>
    </ligand>
</feature>
<keyword evidence="6" id="KW-1015">Disulfide bond</keyword>
<dbReference type="EMBL" id="BTSX01000001">
    <property type="protein sequence ID" value="GMS81228.1"/>
    <property type="molecule type" value="Genomic_DNA"/>
</dbReference>
<dbReference type="AlphaFoldDB" id="A0AAV5SDT4"/>
<keyword evidence="12" id="KW-1185">Reference proteome</keyword>
<feature type="binding site" evidence="8">
    <location>
        <position position="240"/>
    </location>
    <ligand>
        <name>Zn(2+)</name>
        <dbReference type="ChEBI" id="CHEBI:29105"/>
        <note>catalytic</note>
    </ligand>
</feature>
<proteinExistence type="predicted"/>
<feature type="active site" evidence="8">
    <location>
        <position position="241"/>
    </location>
</feature>
<dbReference type="GO" id="GO:0046872">
    <property type="term" value="F:metal ion binding"/>
    <property type="evidence" value="ECO:0007669"/>
    <property type="project" value="UniProtKB-KW"/>
</dbReference>
<keyword evidence="7" id="KW-0325">Glycoprotein</keyword>
<comment type="caution">
    <text evidence="8">Lacks conserved residue(s) required for the propagation of feature annotation.</text>
</comment>
<evidence type="ECO:0000256" key="4">
    <source>
        <dbReference type="ARBA" id="ARBA00022833"/>
    </source>
</evidence>
<dbReference type="InterPro" id="IPR024079">
    <property type="entry name" value="MetalloPept_cat_dom_sf"/>
</dbReference>
<keyword evidence="2 8" id="KW-0479">Metal-binding</keyword>
<keyword evidence="1" id="KW-0645">Protease</keyword>
<dbReference type="SUPFAM" id="SSF55486">
    <property type="entry name" value="Metalloproteases ('zincins'), catalytic domain"/>
    <property type="match status" value="1"/>
</dbReference>
<evidence type="ECO:0000256" key="3">
    <source>
        <dbReference type="ARBA" id="ARBA00022801"/>
    </source>
</evidence>
<evidence type="ECO:0000256" key="5">
    <source>
        <dbReference type="ARBA" id="ARBA00023049"/>
    </source>
</evidence>
<name>A0AAV5SDT4_9BILA</name>